<dbReference type="AlphaFoldDB" id="D8UE41"/>
<reference evidence="4 5" key="1">
    <citation type="journal article" date="2010" name="Science">
        <title>Genomic analysis of organismal complexity in the multicellular green alga Volvox carteri.</title>
        <authorList>
            <person name="Prochnik S.E."/>
            <person name="Umen J."/>
            <person name="Nedelcu A.M."/>
            <person name="Hallmann A."/>
            <person name="Miller S.M."/>
            <person name="Nishii I."/>
            <person name="Ferris P."/>
            <person name="Kuo A."/>
            <person name="Mitros T."/>
            <person name="Fritz-Laylin L.K."/>
            <person name="Hellsten U."/>
            <person name="Chapman J."/>
            <person name="Simakov O."/>
            <person name="Rensing S.A."/>
            <person name="Terry A."/>
            <person name="Pangilinan J."/>
            <person name="Kapitonov V."/>
            <person name="Jurka J."/>
            <person name="Salamov A."/>
            <person name="Shapiro H."/>
            <person name="Schmutz J."/>
            <person name="Grimwood J."/>
            <person name="Lindquist E."/>
            <person name="Lucas S."/>
            <person name="Grigoriev I.V."/>
            <person name="Schmitt R."/>
            <person name="Kirk D."/>
            <person name="Rokhsar D.S."/>
        </authorList>
    </citation>
    <scope>NUCLEOTIDE SEQUENCE [LARGE SCALE GENOMIC DNA]</scope>
    <source>
        <strain evidence="5">f. Nagariensis / Eve</strain>
    </source>
</reference>
<keyword evidence="1" id="KW-0547">Nucleotide-binding</keyword>
<dbReference type="InterPro" id="IPR051681">
    <property type="entry name" value="Ser/Thr_Kinases-Pseudokinases"/>
</dbReference>
<sequence length="95" mass="10187">DVLQLLAACTEPPHLALVTDYCASGSLYQLLHGPRPGGGCPPWTQLVSICLGVAQGMAWLHRHSILHRDLKSANILLDNGGNARIADFGLAKIYN</sequence>
<feature type="domain" description="Protein kinase" evidence="3">
    <location>
        <begin position="1"/>
        <end position="95"/>
    </location>
</feature>
<dbReference type="GO" id="GO:0004674">
    <property type="term" value="F:protein serine/threonine kinase activity"/>
    <property type="evidence" value="ECO:0007669"/>
    <property type="project" value="TreeGrafter"/>
</dbReference>
<dbReference type="InterPro" id="IPR000719">
    <property type="entry name" value="Prot_kinase_dom"/>
</dbReference>
<dbReference type="InterPro" id="IPR011009">
    <property type="entry name" value="Kinase-like_dom_sf"/>
</dbReference>
<evidence type="ECO:0000259" key="3">
    <source>
        <dbReference type="PROSITE" id="PS50011"/>
    </source>
</evidence>
<organism evidence="5">
    <name type="scientific">Volvox carteri f. nagariensis</name>
    <dbReference type="NCBI Taxonomy" id="3068"/>
    <lineage>
        <taxon>Eukaryota</taxon>
        <taxon>Viridiplantae</taxon>
        <taxon>Chlorophyta</taxon>
        <taxon>core chlorophytes</taxon>
        <taxon>Chlorophyceae</taxon>
        <taxon>CS clade</taxon>
        <taxon>Chlamydomonadales</taxon>
        <taxon>Volvocaceae</taxon>
        <taxon>Volvox</taxon>
    </lineage>
</organism>
<accession>D8UE41</accession>
<keyword evidence="2" id="KW-0067">ATP-binding</keyword>
<dbReference type="eggNOG" id="KOG0192">
    <property type="taxonomic scope" value="Eukaryota"/>
</dbReference>
<dbReference type="PANTHER" id="PTHR44329">
    <property type="entry name" value="SERINE/THREONINE-PROTEIN KINASE TNNI3K-RELATED"/>
    <property type="match status" value="1"/>
</dbReference>
<dbReference type="STRING" id="3068.D8UE41"/>
<dbReference type="KEGG" id="vcn:VOLCADRAFT_35353"/>
<evidence type="ECO:0000313" key="5">
    <source>
        <dbReference type="Proteomes" id="UP000001058"/>
    </source>
</evidence>
<proteinExistence type="predicted"/>
<dbReference type="PROSITE" id="PS50011">
    <property type="entry name" value="PROTEIN_KINASE_DOM"/>
    <property type="match status" value="1"/>
</dbReference>
<dbReference type="PROSITE" id="PS00108">
    <property type="entry name" value="PROTEIN_KINASE_ST"/>
    <property type="match status" value="1"/>
</dbReference>
<dbReference type="InterPro" id="IPR008271">
    <property type="entry name" value="Ser/Thr_kinase_AS"/>
</dbReference>
<dbReference type="SUPFAM" id="SSF56112">
    <property type="entry name" value="Protein kinase-like (PK-like)"/>
    <property type="match status" value="1"/>
</dbReference>
<gene>
    <name evidence="4" type="ORF">VOLCADRAFT_35353</name>
</gene>
<dbReference type="InterPro" id="IPR001245">
    <property type="entry name" value="Ser-Thr/Tyr_kinase_cat_dom"/>
</dbReference>
<evidence type="ECO:0000256" key="2">
    <source>
        <dbReference type="ARBA" id="ARBA00022840"/>
    </source>
</evidence>
<feature type="non-terminal residue" evidence="4">
    <location>
        <position position="1"/>
    </location>
</feature>
<dbReference type="GO" id="GO:0005524">
    <property type="term" value="F:ATP binding"/>
    <property type="evidence" value="ECO:0007669"/>
    <property type="project" value="UniProtKB-KW"/>
</dbReference>
<dbReference type="Pfam" id="PF07714">
    <property type="entry name" value="PK_Tyr_Ser-Thr"/>
    <property type="match status" value="1"/>
</dbReference>
<dbReference type="GeneID" id="9622706"/>
<dbReference type="RefSeq" id="XP_002956898.1">
    <property type="nucleotide sequence ID" value="XM_002956852.1"/>
</dbReference>
<protein>
    <recommendedName>
        <fullName evidence="3">Protein kinase domain-containing protein</fullName>
    </recommendedName>
</protein>
<dbReference type="PANTHER" id="PTHR44329:SF298">
    <property type="entry name" value="MIXED LINEAGE KINASE DOMAIN-LIKE PROTEIN"/>
    <property type="match status" value="1"/>
</dbReference>
<dbReference type="Gene3D" id="1.10.510.10">
    <property type="entry name" value="Transferase(Phosphotransferase) domain 1"/>
    <property type="match status" value="1"/>
</dbReference>
<dbReference type="OrthoDB" id="547759at2759"/>
<dbReference type="EMBL" id="GL378387">
    <property type="protein sequence ID" value="EFJ42023.1"/>
    <property type="molecule type" value="Genomic_DNA"/>
</dbReference>
<name>D8UE41_VOLCA</name>
<dbReference type="Proteomes" id="UP000001058">
    <property type="component" value="Unassembled WGS sequence"/>
</dbReference>
<evidence type="ECO:0000256" key="1">
    <source>
        <dbReference type="ARBA" id="ARBA00022741"/>
    </source>
</evidence>
<keyword evidence="5" id="KW-1185">Reference proteome</keyword>
<dbReference type="InParanoid" id="D8UE41"/>
<feature type="non-terminal residue" evidence="4">
    <location>
        <position position="95"/>
    </location>
</feature>
<evidence type="ECO:0000313" key="4">
    <source>
        <dbReference type="EMBL" id="EFJ42023.1"/>
    </source>
</evidence>